<evidence type="ECO:0000256" key="1">
    <source>
        <dbReference type="ARBA" id="ARBA00005375"/>
    </source>
</evidence>
<keyword evidence="2" id="KW-0378">Hydrolase</keyword>
<dbReference type="InterPro" id="IPR029033">
    <property type="entry name" value="His_PPase_superfam"/>
</dbReference>
<feature type="chain" id="PRO_5040392261" description="Phosphoglycerate mutase-like protein" evidence="3">
    <location>
        <begin position="21"/>
        <end position="441"/>
    </location>
</feature>
<comment type="caution">
    <text evidence="4">The sequence shown here is derived from an EMBL/GenBank/DDBJ whole genome shotgun (WGS) entry which is preliminary data.</text>
</comment>
<dbReference type="OrthoDB" id="10257284at2759"/>
<sequence>MHVFNLAFVAASVLALQAAGQSYNETLYNNYNYCQGITPVAKQTYQPIAAAKLLKVQVMMRHGDRTPTAVLPGKQVDYDICSNPAELTSVGGNSKTQSPLLKPLITITEDNPFADIFWTGNCEVGQLTDRGQNQTFQVGKDLRGIYVDLLKFIPQFLDTSKLYVRNTYVWRTRVSAENMLNGLYPLPCRSPGVEIEMDTFPETIETMTLNTACAKGVSIYEAFIKTPTFLNFYKQNYALMTKINTILGVENIAQTNETLNGDTLMPRYCNNIPLPCSATNSSDCITGDEAAQAIAGTMFYAHGPLRYEAGAEEAKRLTSGPFLKTLANGIRGTVNGTSGVKPFEFYSAHDATIDQNLAVIADPDTPWPGYASTLILETWELEANSTTGAKAGDQVVRALFEGRVVPANPNLNCTLDACPLDTFLSFIESYVPADMMSECAM</sequence>
<dbReference type="PANTHER" id="PTHR11567">
    <property type="entry name" value="ACID PHOSPHATASE-RELATED"/>
    <property type="match status" value="1"/>
</dbReference>
<keyword evidence="5" id="KW-1185">Reference proteome</keyword>
<dbReference type="EMBL" id="BQFW01000008">
    <property type="protein sequence ID" value="GJJ73342.1"/>
    <property type="molecule type" value="Genomic_DNA"/>
</dbReference>
<dbReference type="InterPro" id="IPR050645">
    <property type="entry name" value="Histidine_acid_phosphatase"/>
</dbReference>
<dbReference type="Proteomes" id="UP000827284">
    <property type="component" value="Unassembled WGS sequence"/>
</dbReference>
<dbReference type="Pfam" id="PF00328">
    <property type="entry name" value="His_Phos_2"/>
    <property type="match status" value="1"/>
</dbReference>
<name>A0A9P3LWR3_9FUNG</name>
<reference evidence="4" key="2">
    <citation type="journal article" date="2022" name="Microbiol. Resour. Announc.">
        <title>Whole-Genome Sequence of Entomortierella parvispora E1425, a Mucoromycotan Fungus Associated with Burkholderiaceae-Related Endosymbiotic Bacteria.</title>
        <authorList>
            <person name="Herlambang A."/>
            <person name="Guo Y."/>
            <person name="Takashima Y."/>
            <person name="Narisawa K."/>
            <person name="Ohta H."/>
            <person name="Nishizawa T."/>
        </authorList>
    </citation>
    <scope>NUCLEOTIDE SEQUENCE</scope>
    <source>
        <strain evidence="4">E1425</strain>
    </source>
</reference>
<organism evidence="4 5">
    <name type="scientific">Entomortierella parvispora</name>
    <dbReference type="NCBI Taxonomy" id="205924"/>
    <lineage>
        <taxon>Eukaryota</taxon>
        <taxon>Fungi</taxon>
        <taxon>Fungi incertae sedis</taxon>
        <taxon>Mucoromycota</taxon>
        <taxon>Mortierellomycotina</taxon>
        <taxon>Mortierellomycetes</taxon>
        <taxon>Mortierellales</taxon>
        <taxon>Mortierellaceae</taxon>
        <taxon>Entomortierella</taxon>
    </lineage>
</organism>
<keyword evidence="3" id="KW-0732">Signal</keyword>
<evidence type="ECO:0000313" key="5">
    <source>
        <dbReference type="Proteomes" id="UP000827284"/>
    </source>
</evidence>
<dbReference type="PANTHER" id="PTHR11567:SF110">
    <property type="entry name" value="2-PHOSPHOXYLOSE PHOSPHATASE 1"/>
    <property type="match status" value="1"/>
</dbReference>
<feature type="signal peptide" evidence="3">
    <location>
        <begin position="1"/>
        <end position="20"/>
    </location>
</feature>
<reference evidence="4" key="1">
    <citation type="submission" date="2021-11" db="EMBL/GenBank/DDBJ databases">
        <authorList>
            <person name="Herlambang A."/>
            <person name="Guo Y."/>
            <person name="Takashima Y."/>
            <person name="Nishizawa T."/>
        </authorList>
    </citation>
    <scope>NUCLEOTIDE SEQUENCE</scope>
    <source>
        <strain evidence="4">E1425</strain>
    </source>
</reference>
<dbReference type="InterPro" id="IPR000560">
    <property type="entry name" value="His_Pase_clade-2"/>
</dbReference>
<accession>A0A9P3LWR3</accession>
<evidence type="ECO:0000256" key="3">
    <source>
        <dbReference type="SAM" id="SignalP"/>
    </source>
</evidence>
<dbReference type="SUPFAM" id="SSF53254">
    <property type="entry name" value="Phosphoglycerate mutase-like"/>
    <property type="match status" value="1"/>
</dbReference>
<evidence type="ECO:0000256" key="2">
    <source>
        <dbReference type="ARBA" id="ARBA00022801"/>
    </source>
</evidence>
<proteinExistence type="inferred from homology"/>
<dbReference type="InterPro" id="IPR033379">
    <property type="entry name" value="Acid_Pase_AS"/>
</dbReference>
<gene>
    <name evidence="4" type="ORF">EMPS_05700</name>
</gene>
<dbReference type="AlphaFoldDB" id="A0A9P3LWR3"/>
<evidence type="ECO:0000313" key="4">
    <source>
        <dbReference type="EMBL" id="GJJ73342.1"/>
    </source>
</evidence>
<evidence type="ECO:0008006" key="6">
    <source>
        <dbReference type="Google" id="ProtNLM"/>
    </source>
</evidence>
<dbReference type="CDD" id="cd07061">
    <property type="entry name" value="HP_HAP_like"/>
    <property type="match status" value="1"/>
</dbReference>
<dbReference type="GO" id="GO:0016791">
    <property type="term" value="F:phosphatase activity"/>
    <property type="evidence" value="ECO:0007669"/>
    <property type="project" value="TreeGrafter"/>
</dbReference>
<protein>
    <recommendedName>
        <fullName evidence="6">Phosphoglycerate mutase-like protein</fullName>
    </recommendedName>
</protein>
<dbReference type="PROSITE" id="PS00616">
    <property type="entry name" value="HIS_ACID_PHOSPHAT_1"/>
    <property type="match status" value="1"/>
</dbReference>
<comment type="similarity">
    <text evidence="1">Belongs to the histidine acid phosphatase family.</text>
</comment>
<dbReference type="Gene3D" id="3.40.50.1240">
    <property type="entry name" value="Phosphoglycerate mutase-like"/>
    <property type="match status" value="1"/>
</dbReference>